<gene>
    <name evidence="2" type="ORF">B0T24DRAFT_336175</name>
</gene>
<evidence type="ECO:0000313" key="3">
    <source>
        <dbReference type="Proteomes" id="UP001287356"/>
    </source>
</evidence>
<keyword evidence="1" id="KW-1133">Transmembrane helix</keyword>
<sequence length="187" mass="22516">MDFPHSTFSFFDQQQQQHEFSFVSIFFFSWSGGLHIYLPTCFSWSVFPDLRPPLPKKNPPRTNERTNEFPRQRSTIRYTRYFYVRCFFLAYLLRGHTIMFLFFSSLSSFRFIWWTFACKERVEKRDKTFKVRDGDLSKVGRIIFHRFFFSGSCRVICSVLCHDYYYLVLVVVVVVSFKEADSFFSPC</sequence>
<keyword evidence="3" id="KW-1185">Reference proteome</keyword>
<keyword evidence="1" id="KW-0812">Transmembrane</keyword>
<feature type="transmembrane region" description="Helical" evidence="1">
    <location>
        <begin position="20"/>
        <end position="47"/>
    </location>
</feature>
<feature type="transmembrane region" description="Helical" evidence="1">
    <location>
        <begin position="82"/>
        <end position="103"/>
    </location>
</feature>
<evidence type="ECO:0000313" key="2">
    <source>
        <dbReference type="EMBL" id="KAK3371744.1"/>
    </source>
</evidence>
<protein>
    <recommendedName>
        <fullName evidence="4">Transmembrane protein</fullName>
    </recommendedName>
</protein>
<evidence type="ECO:0000256" key="1">
    <source>
        <dbReference type="SAM" id="Phobius"/>
    </source>
</evidence>
<dbReference type="AlphaFoldDB" id="A0AAE0N6Y6"/>
<dbReference type="Proteomes" id="UP001287356">
    <property type="component" value="Unassembled WGS sequence"/>
</dbReference>
<keyword evidence="1" id="KW-0472">Membrane</keyword>
<name>A0AAE0N6Y6_9PEZI</name>
<dbReference type="EMBL" id="JAULSN010000005">
    <property type="protein sequence ID" value="KAK3371744.1"/>
    <property type="molecule type" value="Genomic_DNA"/>
</dbReference>
<evidence type="ECO:0008006" key="4">
    <source>
        <dbReference type="Google" id="ProtNLM"/>
    </source>
</evidence>
<comment type="caution">
    <text evidence="2">The sequence shown here is derived from an EMBL/GenBank/DDBJ whole genome shotgun (WGS) entry which is preliminary data.</text>
</comment>
<reference evidence="2" key="1">
    <citation type="journal article" date="2023" name="Mol. Phylogenet. Evol.">
        <title>Genome-scale phylogeny and comparative genomics of the fungal order Sordariales.</title>
        <authorList>
            <person name="Hensen N."/>
            <person name="Bonometti L."/>
            <person name="Westerberg I."/>
            <person name="Brannstrom I.O."/>
            <person name="Guillou S."/>
            <person name="Cros-Aarteil S."/>
            <person name="Calhoun S."/>
            <person name="Haridas S."/>
            <person name="Kuo A."/>
            <person name="Mondo S."/>
            <person name="Pangilinan J."/>
            <person name="Riley R."/>
            <person name="LaButti K."/>
            <person name="Andreopoulos B."/>
            <person name="Lipzen A."/>
            <person name="Chen C."/>
            <person name="Yan M."/>
            <person name="Daum C."/>
            <person name="Ng V."/>
            <person name="Clum A."/>
            <person name="Steindorff A."/>
            <person name="Ohm R.A."/>
            <person name="Martin F."/>
            <person name="Silar P."/>
            <person name="Natvig D.O."/>
            <person name="Lalanne C."/>
            <person name="Gautier V."/>
            <person name="Ament-Velasquez S.L."/>
            <person name="Kruys A."/>
            <person name="Hutchinson M.I."/>
            <person name="Powell A.J."/>
            <person name="Barry K."/>
            <person name="Miller A.N."/>
            <person name="Grigoriev I.V."/>
            <person name="Debuchy R."/>
            <person name="Gladieux P."/>
            <person name="Hiltunen Thoren M."/>
            <person name="Johannesson H."/>
        </authorList>
    </citation>
    <scope>NUCLEOTIDE SEQUENCE</scope>
    <source>
        <strain evidence="2">CBS 958.72</strain>
    </source>
</reference>
<organism evidence="2 3">
    <name type="scientific">Lasiosphaeria ovina</name>
    <dbReference type="NCBI Taxonomy" id="92902"/>
    <lineage>
        <taxon>Eukaryota</taxon>
        <taxon>Fungi</taxon>
        <taxon>Dikarya</taxon>
        <taxon>Ascomycota</taxon>
        <taxon>Pezizomycotina</taxon>
        <taxon>Sordariomycetes</taxon>
        <taxon>Sordariomycetidae</taxon>
        <taxon>Sordariales</taxon>
        <taxon>Lasiosphaeriaceae</taxon>
        <taxon>Lasiosphaeria</taxon>
    </lineage>
</organism>
<reference evidence="2" key="2">
    <citation type="submission" date="2023-06" db="EMBL/GenBank/DDBJ databases">
        <authorList>
            <consortium name="Lawrence Berkeley National Laboratory"/>
            <person name="Haridas S."/>
            <person name="Hensen N."/>
            <person name="Bonometti L."/>
            <person name="Westerberg I."/>
            <person name="Brannstrom I.O."/>
            <person name="Guillou S."/>
            <person name="Cros-Aarteil S."/>
            <person name="Calhoun S."/>
            <person name="Kuo A."/>
            <person name="Mondo S."/>
            <person name="Pangilinan J."/>
            <person name="Riley R."/>
            <person name="Labutti K."/>
            <person name="Andreopoulos B."/>
            <person name="Lipzen A."/>
            <person name="Chen C."/>
            <person name="Yanf M."/>
            <person name="Daum C."/>
            <person name="Ng V."/>
            <person name="Clum A."/>
            <person name="Steindorff A."/>
            <person name="Ohm R."/>
            <person name="Martin F."/>
            <person name="Silar P."/>
            <person name="Natvig D."/>
            <person name="Lalanne C."/>
            <person name="Gautier V."/>
            <person name="Ament-Velasquez S.L."/>
            <person name="Kruys A."/>
            <person name="Hutchinson M.I."/>
            <person name="Powell A.J."/>
            <person name="Barry K."/>
            <person name="Miller A.N."/>
            <person name="Grigoriev I.V."/>
            <person name="Debuchy R."/>
            <person name="Gladieux P."/>
            <person name="Thoren M.H."/>
            <person name="Johannesson H."/>
        </authorList>
    </citation>
    <scope>NUCLEOTIDE SEQUENCE</scope>
    <source>
        <strain evidence="2">CBS 958.72</strain>
    </source>
</reference>
<proteinExistence type="predicted"/>
<accession>A0AAE0N6Y6</accession>